<feature type="DNA-binding region" description="H-T-H motif" evidence="2">
    <location>
        <begin position="39"/>
        <end position="58"/>
    </location>
</feature>
<sequence>MPQTSFRRARRPEQKLERRTAILRAARELAVRSGVRNVSLGHIAAEVCLAKSNVVRYFGTREEIYLELTIQEMRDFAQDMHTRLAQASGLENVTDALTEALAQRELLCDLISECATSLERNVSLDVARAFKLASIRAAGEVGADIARADPRLTEAEGLELASAAVLLAGVLYPLATPPPVIEQLYAQDPAIAATRPHFVPSLKRALMAMGTGLPAVREPAPSSPS</sequence>
<dbReference type="InterPro" id="IPR050109">
    <property type="entry name" value="HTH-type_TetR-like_transc_reg"/>
</dbReference>
<dbReference type="Pfam" id="PF17929">
    <property type="entry name" value="TetR_C_34"/>
    <property type="match status" value="1"/>
</dbReference>
<dbReference type="PANTHER" id="PTHR30055">
    <property type="entry name" value="HTH-TYPE TRANSCRIPTIONAL REGULATOR RUTR"/>
    <property type="match status" value="1"/>
</dbReference>
<accession>A0ABX2FHA3</accession>
<organism evidence="4 5">
    <name type="scientific">Kibdelosporangium persicum</name>
    <dbReference type="NCBI Taxonomy" id="2698649"/>
    <lineage>
        <taxon>Bacteria</taxon>
        <taxon>Bacillati</taxon>
        <taxon>Actinomycetota</taxon>
        <taxon>Actinomycetes</taxon>
        <taxon>Pseudonocardiales</taxon>
        <taxon>Pseudonocardiaceae</taxon>
        <taxon>Kibdelosporangium</taxon>
    </lineage>
</organism>
<dbReference type="EMBL" id="JAAATY010000044">
    <property type="protein sequence ID" value="NRN70781.1"/>
    <property type="molecule type" value="Genomic_DNA"/>
</dbReference>
<comment type="caution">
    <text evidence="4">The sequence shown here is derived from an EMBL/GenBank/DDBJ whole genome shotgun (WGS) entry which is preliminary data.</text>
</comment>
<gene>
    <name evidence="4" type="ORF">GC106_80540</name>
</gene>
<evidence type="ECO:0000256" key="2">
    <source>
        <dbReference type="PROSITE-ProRule" id="PRU00335"/>
    </source>
</evidence>
<feature type="domain" description="HTH tetR-type" evidence="3">
    <location>
        <begin position="16"/>
        <end position="76"/>
    </location>
</feature>
<dbReference type="Proteomes" id="UP000763557">
    <property type="component" value="Unassembled WGS sequence"/>
</dbReference>
<evidence type="ECO:0000313" key="4">
    <source>
        <dbReference type="EMBL" id="NRN70781.1"/>
    </source>
</evidence>
<name>A0ABX2FHA3_9PSEU</name>
<dbReference type="Pfam" id="PF00440">
    <property type="entry name" value="TetR_N"/>
    <property type="match status" value="1"/>
</dbReference>
<dbReference type="InterPro" id="IPR001647">
    <property type="entry name" value="HTH_TetR"/>
</dbReference>
<evidence type="ECO:0000256" key="1">
    <source>
        <dbReference type="ARBA" id="ARBA00023125"/>
    </source>
</evidence>
<keyword evidence="1 2" id="KW-0238">DNA-binding</keyword>
<dbReference type="GO" id="GO:0003677">
    <property type="term" value="F:DNA binding"/>
    <property type="evidence" value="ECO:0007669"/>
    <property type="project" value="UniProtKB-KW"/>
</dbReference>
<dbReference type="InterPro" id="IPR009057">
    <property type="entry name" value="Homeodomain-like_sf"/>
</dbReference>
<protein>
    <submittedName>
        <fullName evidence="4">DNA-binding transcriptional regulator, AcrR family</fullName>
    </submittedName>
</protein>
<dbReference type="PROSITE" id="PS50977">
    <property type="entry name" value="HTH_TETR_2"/>
    <property type="match status" value="1"/>
</dbReference>
<dbReference type="PANTHER" id="PTHR30055:SF178">
    <property type="entry name" value="POSSIBLE TRANSCRIPTIONAL REGULATORY PROTEIN"/>
    <property type="match status" value="1"/>
</dbReference>
<proteinExistence type="predicted"/>
<reference evidence="4 5" key="1">
    <citation type="submission" date="2020-01" db="EMBL/GenBank/DDBJ databases">
        <title>Kibdelosporangium persica a novel Actinomycetes from a hot desert in Iran.</title>
        <authorList>
            <person name="Safaei N."/>
            <person name="Zaburannyi N."/>
            <person name="Mueller R."/>
            <person name="Wink J."/>
        </authorList>
    </citation>
    <scope>NUCLEOTIDE SEQUENCE [LARGE SCALE GENOMIC DNA]</scope>
    <source>
        <strain evidence="4 5">4NS15</strain>
    </source>
</reference>
<evidence type="ECO:0000259" key="3">
    <source>
        <dbReference type="PROSITE" id="PS50977"/>
    </source>
</evidence>
<dbReference type="Gene3D" id="1.10.357.10">
    <property type="entry name" value="Tetracycline Repressor, domain 2"/>
    <property type="match status" value="1"/>
</dbReference>
<keyword evidence="5" id="KW-1185">Reference proteome</keyword>
<evidence type="ECO:0000313" key="5">
    <source>
        <dbReference type="Proteomes" id="UP000763557"/>
    </source>
</evidence>
<dbReference type="SUPFAM" id="SSF46689">
    <property type="entry name" value="Homeodomain-like"/>
    <property type="match status" value="1"/>
</dbReference>
<dbReference type="RefSeq" id="WP_173141923.1">
    <property type="nucleotide sequence ID" value="NZ_CBCSGW010000062.1"/>
</dbReference>
<dbReference type="InterPro" id="IPR041483">
    <property type="entry name" value="TetR_C_34"/>
</dbReference>